<organism evidence="1 2">
    <name type="scientific">Tanacetum coccineum</name>
    <dbReference type="NCBI Taxonomy" id="301880"/>
    <lineage>
        <taxon>Eukaryota</taxon>
        <taxon>Viridiplantae</taxon>
        <taxon>Streptophyta</taxon>
        <taxon>Embryophyta</taxon>
        <taxon>Tracheophyta</taxon>
        <taxon>Spermatophyta</taxon>
        <taxon>Magnoliopsida</taxon>
        <taxon>eudicotyledons</taxon>
        <taxon>Gunneridae</taxon>
        <taxon>Pentapetalae</taxon>
        <taxon>asterids</taxon>
        <taxon>campanulids</taxon>
        <taxon>Asterales</taxon>
        <taxon>Asteraceae</taxon>
        <taxon>Asteroideae</taxon>
        <taxon>Anthemideae</taxon>
        <taxon>Anthemidinae</taxon>
        <taxon>Tanacetum</taxon>
    </lineage>
</organism>
<evidence type="ECO:0000313" key="1">
    <source>
        <dbReference type="EMBL" id="GJT46646.1"/>
    </source>
</evidence>
<sequence>MANLSPVGSLNDDTVEPRYDSDILSKVPHYDTYHDYDMLNSNIQELGYIENIVSNNESYDELTRNLILAEESRLKMLEKQTVVNTKPIDYSKLNKLYEYFVPQTQLSVEQLFWSSTPSPPVTVSKPKVFSKKLPSTSQVLKNLNKARELLTKFDECIKGRITLSPHEIGSWEQSDIKGAFKKDVMPFSENLKETFKFFKKGFIAEVKEMKDIFEQMKDEIDQCSVAKEFFDSRIQKIEDENASLAFQISENNNLRAQLKGKFSESQMNHNGTSVNTKLSRPLTLGNKLYSVTPLPKSKVIPKVVEKNDLSKSVPSHLNTKKIIEKCTKVLALATLHELLEEARALKPLDEHIGHASKFTKRIQELLVYVSAPCPLTQSGNEKWAPATSHRKNNKPYVDASRTKQTIEYRFFHSMLVKFTVVDTHSKRAIFLFDKQNQSSPW</sequence>
<gene>
    <name evidence="1" type="ORF">Tco_0955361</name>
</gene>
<keyword evidence="2" id="KW-1185">Reference proteome</keyword>
<reference evidence="1" key="1">
    <citation type="journal article" date="2022" name="Int. J. Mol. Sci.">
        <title>Draft Genome of Tanacetum Coccineum: Genomic Comparison of Closely Related Tanacetum-Family Plants.</title>
        <authorList>
            <person name="Yamashiro T."/>
            <person name="Shiraishi A."/>
            <person name="Nakayama K."/>
            <person name="Satake H."/>
        </authorList>
    </citation>
    <scope>NUCLEOTIDE SEQUENCE</scope>
</reference>
<proteinExistence type="predicted"/>
<dbReference type="EMBL" id="BQNB010016002">
    <property type="protein sequence ID" value="GJT46646.1"/>
    <property type="molecule type" value="Genomic_DNA"/>
</dbReference>
<comment type="caution">
    <text evidence="1">The sequence shown here is derived from an EMBL/GenBank/DDBJ whole genome shotgun (WGS) entry which is preliminary data.</text>
</comment>
<name>A0ABQ5E737_9ASTR</name>
<evidence type="ECO:0000313" key="2">
    <source>
        <dbReference type="Proteomes" id="UP001151760"/>
    </source>
</evidence>
<protein>
    <submittedName>
        <fullName evidence="1">Uncharacterized protein</fullName>
    </submittedName>
</protein>
<accession>A0ABQ5E737</accession>
<reference evidence="1" key="2">
    <citation type="submission" date="2022-01" db="EMBL/GenBank/DDBJ databases">
        <authorList>
            <person name="Yamashiro T."/>
            <person name="Shiraishi A."/>
            <person name="Satake H."/>
            <person name="Nakayama K."/>
        </authorList>
    </citation>
    <scope>NUCLEOTIDE SEQUENCE</scope>
</reference>
<dbReference type="Proteomes" id="UP001151760">
    <property type="component" value="Unassembled WGS sequence"/>
</dbReference>